<feature type="binding site" evidence="9">
    <location>
        <position position="175"/>
    </location>
    <ligand>
        <name>ATP</name>
        <dbReference type="ChEBI" id="CHEBI:30616"/>
    </ligand>
</feature>
<comment type="similarity">
    <text evidence="9">Belongs to the carbohydrate kinase PfkB family. Ribokinase subfamily.</text>
</comment>
<name>A0A1I4U068_9HYPH</name>
<keyword evidence="12" id="KW-1185">Reference proteome</keyword>
<feature type="binding site" evidence="9">
    <location>
        <begin position="10"/>
        <end position="12"/>
    </location>
    <ligand>
        <name>substrate</name>
    </ligand>
</feature>
<evidence type="ECO:0000256" key="3">
    <source>
        <dbReference type="ARBA" id="ARBA00022741"/>
    </source>
</evidence>
<evidence type="ECO:0000313" key="12">
    <source>
        <dbReference type="Proteomes" id="UP000233491"/>
    </source>
</evidence>
<feature type="domain" description="Carbohydrate kinase PfkB" evidence="10">
    <location>
        <begin position="5"/>
        <end position="279"/>
    </location>
</feature>
<dbReference type="PRINTS" id="PR00990">
    <property type="entry name" value="RIBOKINASE"/>
</dbReference>
<feature type="binding site" evidence="9">
    <location>
        <position position="273"/>
    </location>
    <ligand>
        <name>K(+)</name>
        <dbReference type="ChEBI" id="CHEBI:29103"/>
    </ligand>
</feature>
<keyword evidence="4 9" id="KW-0418">Kinase</keyword>
<comment type="subcellular location">
    <subcellularLocation>
        <location evidence="9">Cytoplasm</location>
    </subcellularLocation>
</comment>
<evidence type="ECO:0000313" key="11">
    <source>
        <dbReference type="EMBL" id="PKR87806.1"/>
    </source>
</evidence>
<keyword evidence="8 9" id="KW-0119">Carbohydrate metabolism</keyword>
<feature type="binding site" evidence="9">
    <location>
        <position position="236"/>
    </location>
    <ligand>
        <name>K(+)</name>
        <dbReference type="ChEBI" id="CHEBI:29103"/>
    </ligand>
</feature>
<comment type="function">
    <text evidence="9">Catalyzes the phosphorylation of ribose at O-5 in a reaction requiring ATP and magnesium. The resulting D-ribose-5-phosphate can then be used either for sythesis of nucleotides, histidine, and tryptophan, or as a component of the pentose phosphate pathway.</text>
</comment>
<comment type="cofactor">
    <cofactor evidence="9">
        <name>Mg(2+)</name>
        <dbReference type="ChEBI" id="CHEBI:18420"/>
    </cofactor>
    <text evidence="9">Requires a divalent cation, most likely magnesium in vivo, as an electrophilic catalyst to aid phosphoryl group transfer. It is the chelate of the metal and the nucleotide that is the actual substrate.</text>
</comment>
<dbReference type="InterPro" id="IPR011611">
    <property type="entry name" value="PfkB_dom"/>
</dbReference>
<dbReference type="HAMAP" id="MF_01987">
    <property type="entry name" value="Ribokinase"/>
    <property type="match status" value="1"/>
</dbReference>
<dbReference type="GO" id="GO:0005737">
    <property type="term" value="C:cytoplasm"/>
    <property type="evidence" value="ECO:0007669"/>
    <property type="project" value="UniProtKB-SubCell"/>
</dbReference>
<feature type="binding site" evidence="9">
    <location>
        <begin position="206"/>
        <end position="211"/>
    </location>
    <ligand>
        <name>ATP</name>
        <dbReference type="ChEBI" id="CHEBI:30616"/>
    </ligand>
</feature>
<feature type="binding site" evidence="9">
    <location>
        <position position="275"/>
    </location>
    <ligand>
        <name>K(+)</name>
        <dbReference type="ChEBI" id="CHEBI:29103"/>
    </ligand>
</feature>
<keyword evidence="2 9" id="KW-0479">Metal-binding</keyword>
<evidence type="ECO:0000256" key="9">
    <source>
        <dbReference type="HAMAP-Rule" id="MF_01987"/>
    </source>
</evidence>
<dbReference type="InterPro" id="IPR029056">
    <property type="entry name" value="Ribokinase-like"/>
</dbReference>
<keyword evidence="6 9" id="KW-0460">Magnesium</keyword>
<proteinExistence type="inferred from homology"/>
<dbReference type="Pfam" id="PF00294">
    <property type="entry name" value="PfkB"/>
    <property type="match status" value="1"/>
</dbReference>
<evidence type="ECO:0000259" key="10">
    <source>
        <dbReference type="Pfam" id="PF00294"/>
    </source>
</evidence>
<accession>A0A1I4U068</accession>
<comment type="subunit">
    <text evidence="9">Homodimer.</text>
</comment>
<dbReference type="SUPFAM" id="SSF53613">
    <property type="entry name" value="Ribokinase-like"/>
    <property type="match status" value="1"/>
</dbReference>
<dbReference type="Gene3D" id="3.40.1190.20">
    <property type="match status" value="1"/>
</dbReference>
<comment type="caution">
    <text evidence="11">The sequence shown here is derived from an EMBL/GenBank/DDBJ whole genome shotgun (WGS) entry which is preliminary data.</text>
</comment>
<dbReference type="AlphaFoldDB" id="A0A1I4U068"/>
<dbReference type="GO" id="GO:0019303">
    <property type="term" value="P:D-ribose catabolic process"/>
    <property type="evidence" value="ECO:0007669"/>
    <property type="project" value="UniProtKB-UniRule"/>
</dbReference>
<feature type="binding site" evidence="9">
    <location>
        <position position="240"/>
    </location>
    <ligand>
        <name>substrate</name>
    </ligand>
</feature>
<dbReference type="EC" id="2.7.1.15" evidence="9"/>
<dbReference type="RefSeq" id="WP_101290929.1">
    <property type="nucleotide sequence ID" value="NZ_FOUQ01000006.1"/>
</dbReference>
<evidence type="ECO:0000256" key="2">
    <source>
        <dbReference type="ARBA" id="ARBA00022723"/>
    </source>
</evidence>
<dbReference type="OrthoDB" id="9775849at2"/>
<dbReference type="GO" id="GO:0046872">
    <property type="term" value="F:metal ion binding"/>
    <property type="evidence" value="ECO:0007669"/>
    <property type="project" value="UniProtKB-KW"/>
</dbReference>
<comment type="pathway">
    <text evidence="9">Carbohydrate metabolism; D-ribose degradation; D-ribose 5-phosphate from beta-D-ribopyranose: step 2/2.</text>
</comment>
<comment type="activity regulation">
    <text evidence="9">Activated by a monovalent cation that binds near, but not in, the active site. The most likely occupant of the site in vivo is potassium. Ion binding induces a conformational change that may alter substrate affinity.</text>
</comment>
<evidence type="ECO:0000256" key="8">
    <source>
        <dbReference type="ARBA" id="ARBA00023277"/>
    </source>
</evidence>
<reference evidence="11 12" key="1">
    <citation type="submission" date="2017-12" db="EMBL/GenBank/DDBJ databases">
        <title>Anaerobic carbon monoxide metabolism by Pleomorphomonas carboxyditropha sp. nov., a new mesophilic hydrogenogenic carboxidotroph.</title>
        <authorList>
            <person name="Esquivel-Elizondo S."/>
            <person name="Krajmalnik-Brown R."/>
        </authorList>
    </citation>
    <scope>NUCLEOTIDE SEQUENCE [LARGE SCALE GENOMIC DNA]</scope>
    <source>
        <strain evidence="11 12">R5-392</strain>
    </source>
</reference>
<evidence type="ECO:0000256" key="6">
    <source>
        <dbReference type="ARBA" id="ARBA00022842"/>
    </source>
</evidence>
<feature type="active site" description="Proton acceptor" evidence="9">
    <location>
        <position position="240"/>
    </location>
</feature>
<keyword evidence="1 9" id="KW-0808">Transferase</keyword>
<dbReference type="EMBL" id="PJNW01000016">
    <property type="protein sequence ID" value="PKR87806.1"/>
    <property type="molecule type" value="Genomic_DNA"/>
</dbReference>
<evidence type="ECO:0000256" key="4">
    <source>
        <dbReference type="ARBA" id="ARBA00022777"/>
    </source>
</evidence>
<dbReference type="Proteomes" id="UP000233491">
    <property type="component" value="Unassembled WGS sequence"/>
</dbReference>
<evidence type="ECO:0000256" key="7">
    <source>
        <dbReference type="ARBA" id="ARBA00022958"/>
    </source>
</evidence>
<feature type="binding site" evidence="9">
    <location>
        <begin position="239"/>
        <end position="240"/>
    </location>
    <ligand>
        <name>ATP</name>
        <dbReference type="ChEBI" id="CHEBI:30616"/>
    </ligand>
</feature>
<feature type="binding site" evidence="9">
    <location>
        <begin position="38"/>
        <end position="42"/>
    </location>
    <ligand>
        <name>substrate</name>
    </ligand>
</feature>
<dbReference type="UniPathway" id="UPA00916">
    <property type="reaction ID" value="UER00889"/>
</dbReference>
<dbReference type="InterPro" id="IPR002139">
    <property type="entry name" value="Ribo/fructo_kinase"/>
</dbReference>
<keyword evidence="7 9" id="KW-0630">Potassium</keyword>
<comment type="catalytic activity">
    <reaction evidence="9">
        <text>D-ribose + ATP = D-ribose 5-phosphate + ADP + H(+)</text>
        <dbReference type="Rhea" id="RHEA:13697"/>
        <dbReference type="ChEBI" id="CHEBI:15378"/>
        <dbReference type="ChEBI" id="CHEBI:30616"/>
        <dbReference type="ChEBI" id="CHEBI:47013"/>
        <dbReference type="ChEBI" id="CHEBI:78346"/>
        <dbReference type="ChEBI" id="CHEBI:456216"/>
        <dbReference type="EC" id="2.7.1.15"/>
    </reaction>
</comment>
<feature type="binding site" evidence="9">
    <location>
        <position position="234"/>
    </location>
    <ligand>
        <name>K(+)</name>
        <dbReference type="ChEBI" id="CHEBI:29103"/>
    </ligand>
</feature>
<dbReference type="GO" id="GO:0004747">
    <property type="term" value="F:ribokinase activity"/>
    <property type="evidence" value="ECO:0007669"/>
    <property type="project" value="UniProtKB-UniRule"/>
</dbReference>
<gene>
    <name evidence="9" type="primary">rbsK</name>
    <name evidence="11" type="ORF">CXZ10_18985</name>
</gene>
<evidence type="ECO:0000256" key="1">
    <source>
        <dbReference type="ARBA" id="ARBA00022679"/>
    </source>
</evidence>
<feature type="binding site" evidence="9">
    <location>
        <position position="270"/>
    </location>
    <ligand>
        <name>K(+)</name>
        <dbReference type="ChEBI" id="CHEBI:29103"/>
    </ligand>
</feature>
<organism evidence="11 12">
    <name type="scientific">Pleomorphomonas diazotrophica</name>
    <dbReference type="NCBI Taxonomy" id="1166257"/>
    <lineage>
        <taxon>Bacteria</taxon>
        <taxon>Pseudomonadati</taxon>
        <taxon>Pseudomonadota</taxon>
        <taxon>Alphaproteobacteria</taxon>
        <taxon>Hyphomicrobiales</taxon>
        <taxon>Pleomorphomonadaceae</taxon>
        <taxon>Pleomorphomonas</taxon>
    </lineage>
</organism>
<protein>
    <recommendedName>
        <fullName evidence="9">Ribokinase</fullName>
        <shortName evidence="9">RK</shortName>
        <ecNumber evidence="9">2.7.1.15</ecNumber>
    </recommendedName>
</protein>
<keyword evidence="3 9" id="KW-0547">Nucleotide-binding</keyword>
<dbReference type="PANTHER" id="PTHR10584:SF166">
    <property type="entry name" value="RIBOKINASE"/>
    <property type="match status" value="1"/>
</dbReference>
<dbReference type="PANTHER" id="PTHR10584">
    <property type="entry name" value="SUGAR KINASE"/>
    <property type="match status" value="1"/>
</dbReference>
<evidence type="ECO:0000256" key="5">
    <source>
        <dbReference type="ARBA" id="ARBA00022840"/>
    </source>
</evidence>
<comment type="caution">
    <text evidence="9">Lacks conserved residue(s) required for the propagation of feature annotation.</text>
</comment>
<dbReference type="InterPro" id="IPR011877">
    <property type="entry name" value="Ribokinase"/>
</dbReference>
<sequence>MALHVVGNVCVDDTFYVERLPRPGETVNAVATARGVGGKGANQAVAASRIGAEVVFRAALGDDADAMFLRAALGAELPLDGLVMLDTPTDRSTILVNREGENVVVTAAASATAFDPTGQLSWPGLGDHLLMQGNLRADVTRVCLEKAKDGGAITILNPSPLDGGPVPEADVIIVNAGEAEAMAGCADPAEAARRLSRGGTASVVVTLGADGAICLDRGAKDVERIAAPAVAAVDSSGAGDVFAGVLSGCLTRGVPLSIATTVGVRAASIAVTRRGTLAACPSRTEINALITGISRDLS</sequence>
<keyword evidence="5 9" id="KW-0067">ATP-binding</keyword>
<dbReference type="GO" id="GO:0005524">
    <property type="term" value="F:ATP binding"/>
    <property type="evidence" value="ECO:0007669"/>
    <property type="project" value="UniProtKB-UniRule"/>
</dbReference>
<keyword evidence="9" id="KW-0963">Cytoplasm</keyword>